<keyword evidence="4" id="KW-0472">Membrane</keyword>
<reference evidence="6 7" key="1">
    <citation type="submission" date="2021-03" db="EMBL/GenBank/DDBJ databases">
        <title>Genomic Encyclopedia of Type Strains, Phase IV (KMG-IV): sequencing the most valuable type-strain genomes for metagenomic binning, comparative biology and taxonomic classification.</title>
        <authorList>
            <person name="Goeker M."/>
        </authorList>
    </citation>
    <scope>NUCLEOTIDE SEQUENCE [LARGE SCALE GENOMIC DNA]</scope>
    <source>
        <strain evidence="6 7">DSM 26048</strain>
    </source>
</reference>
<evidence type="ECO:0000256" key="1">
    <source>
        <dbReference type="ARBA" id="ARBA00023015"/>
    </source>
</evidence>
<feature type="transmembrane region" description="Helical" evidence="4">
    <location>
        <begin position="12"/>
        <end position="35"/>
    </location>
</feature>
<keyword evidence="2" id="KW-0238">DNA-binding</keyword>
<protein>
    <submittedName>
        <fullName evidence="6">AraC-like DNA-binding protein</fullName>
    </submittedName>
</protein>
<dbReference type="PROSITE" id="PS01124">
    <property type="entry name" value="HTH_ARAC_FAMILY_2"/>
    <property type="match status" value="1"/>
</dbReference>
<dbReference type="InterPro" id="IPR020449">
    <property type="entry name" value="Tscrpt_reg_AraC-type_HTH"/>
</dbReference>
<dbReference type="PROSITE" id="PS00041">
    <property type="entry name" value="HTH_ARAC_FAMILY_1"/>
    <property type="match status" value="1"/>
</dbReference>
<feature type="transmembrane region" description="Helical" evidence="4">
    <location>
        <begin position="266"/>
        <end position="286"/>
    </location>
</feature>
<gene>
    <name evidence="6" type="ORF">J2Z66_002120</name>
</gene>
<dbReference type="EMBL" id="JAGGLB010000005">
    <property type="protein sequence ID" value="MBP1990514.1"/>
    <property type="molecule type" value="Genomic_DNA"/>
</dbReference>
<evidence type="ECO:0000256" key="2">
    <source>
        <dbReference type="ARBA" id="ARBA00023125"/>
    </source>
</evidence>
<feature type="domain" description="HTH araC/xylS-type" evidence="5">
    <location>
        <begin position="643"/>
        <end position="743"/>
    </location>
</feature>
<keyword evidence="4" id="KW-0812">Transmembrane</keyword>
<dbReference type="InterPro" id="IPR009057">
    <property type="entry name" value="Homeodomain-like_sf"/>
</dbReference>
<dbReference type="SUPFAM" id="SSF46689">
    <property type="entry name" value="Homeodomain-like"/>
    <property type="match status" value="2"/>
</dbReference>
<dbReference type="InterPro" id="IPR018062">
    <property type="entry name" value="HTH_AraC-typ_CS"/>
</dbReference>
<dbReference type="RefSeq" id="WP_209971284.1">
    <property type="nucleotide sequence ID" value="NZ_JAGGLB010000005.1"/>
</dbReference>
<keyword evidence="1" id="KW-0805">Transcription regulation</keyword>
<organism evidence="6 7">
    <name type="scientific">Paenibacillus eucommiae</name>
    <dbReference type="NCBI Taxonomy" id="1355755"/>
    <lineage>
        <taxon>Bacteria</taxon>
        <taxon>Bacillati</taxon>
        <taxon>Bacillota</taxon>
        <taxon>Bacilli</taxon>
        <taxon>Bacillales</taxon>
        <taxon>Paenibacillaceae</taxon>
        <taxon>Paenibacillus</taxon>
    </lineage>
</organism>
<evidence type="ECO:0000313" key="7">
    <source>
        <dbReference type="Proteomes" id="UP001519287"/>
    </source>
</evidence>
<sequence>MKAMNRQGYYRWLLSYLPVFFVIISVLILIFFLSVSGYSRNQALRANEVFAGHVMKTMDSTLKFTEKMIIKEIVSNDKLQHFFDKSKDLSAYDTYEIARRIKDLVTAFQPIDSIYLYRVSDQMVLTPNTMVSLQQFGDQDFVNAVLKQPVPQYAWTGKRDFREFPGNDYNKSVVSLVQKVPLNSGNQGVVVVNVRTDAISDMFRELVESDIGTIHLQDAHGRPFFENQLAADQQMSEIISPYTGWIVQTSMKNKQLFNFFSALSRVWVAAGLATVAAGIGWLIFLVRRNYRPIEEIKLRIEQYASQKSAELGYNHANLDEYAFINEAIENLVESSNSYEKQYRENLVFRKRWLFNELMEGERYFTAEQWQVEADNMGLMPHFKTLTVAVLEMDYYADFCQAYTQGDQHLLKFAITSVVKEMAQNQLIQAWSEWIGHDRVGILFFQQDDDDKFRLSVSHYCEHVRSWIADHLKLTVAFGIGGEVMQLSDIPQTLGEALEALDYKSAFGGNKVIGHWEIEALPQSQMTQYVPGIRALAQSYRLGEEQWQEHYHGLFTSIQSAVIRRDDRISLLQTLVSTMQKEMSYLPVEMSKVWEADVMEPLNRWLLDVDHLHDINTRLYAVLDEAAGKISLLRDNRDNYKLVRQVKAYMEEHFANPDLSLTHLSEEFGLNTKTLSRIFKEEFGEKFVDYLTKIRLDHAKHLLQENPSEPVQDIAQKVGYLHSITFIRVFKKLVGMTPSDFRKEP</sequence>
<proteinExistence type="predicted"/>
<dbReference type="Pfam" id="PF12833">
    <property type="entry name" value="HTH_18"/>
    <property type="match status" value="1"/>
</dbReference>
<dbReference type="Gene3D" id="1.10.10.60">
    <property type="entry name" value="Homeodomain-like"/>
    <property type="match status" value="2"/>
</dbReference>
<dbReference type="PRINTS" id="PR00032">
    <property type="entry name" value="HTHARAC"/>
</dbReference>
<dbReference type="PANTHER" id="PTHR43280">
    <property type="entry name" value="ARAC-FAMILY TRANSCRIPTIONAL REGULATOR"/>
    <property type="match status" value="1"/>
</dbReference>
<keyword evidence="4" id="KW-1133">Transmembrane helix</keyword>
<keyword evidence="3" id="KW-0804">Transcription</keyword>
<evidence type="ECO:0000256" key="4">
    <source>
        <dbReference type="SAM" id="Phobius"/>
    </source>
</evidence>
<dbReference type="Proteomes" id="UP001519287">
    <property type="component" value="Unassembled WGS sequence"/>
</dbReference>
<evidence type="ECO:0000259" key="5">
    <source>
        <dbReference type="PROSITE" id="PS01124"/>
    </source>
</evidence>
<evidence type="ECO:0000313" key="6">
    <source>
        <dbReference type="EMBL" id="MBP1990514.1"/>
    </source>
</evidence>
<keyword evidence="7" id="KW-1185">Reference proteome</keyword>
<dbReference type="InterPro" id="IPR018060">
    <property type="entry name" value="HTH_AraC"/>
</dbReference>
<accession>A0ABS4ISF7</accession>
<comment type="caution">
    <text evidence="6">The sequence shown here is derived from an EMBL/GenBank/DDBJ whole genome shotgun (WGS) entry which is preliminary data.</text>
</comment>
<dbReference type="SMART" id="SM00342">
    <property type="entry name" value="HTH_ARAC"/>
    <property type="match status" value="1"/>
</dbReference>
<dbReference type="PANTHER" id="PTHR43280:SF27">
    <property type="entry name" value="TRANSCRIPTIONAL REGULATOR MTLR"/>
    <property type="match status" value="1"/>
</dbReference>
<evidence type="ECO:0000256" key="3">
    <source>
        <dbReference type="ARBA" id="ARBA00023163"/>
    </source>
</evidence>
<name>A0ABS4ISF7_9BACL</name>